<feature type="signal peptide" evidence="2">
    <location>
        <begin position="1"/>
        <end position="23"/>
    </location>
</feature>
<keyword evidence="1" id="KW-1133">Transmembrane helix</keyword>
<name>A0ABQ6T3S0_9GAMM</name>
<comment type="caution">
    <text evidence="3">The sequence shown here is derived from an EMBL/GenBank/DDBJ whole genome shotgun (WGS) entry which is preliminary data.</text>
</comment>
<proteinExistence type="predicted"/>
<feature type="chain" id="PRO_5045984898" evidence="2">
    <location>
        <begin position="24"/>
        <end position="82"/>
    </location>
</feature>
<dbReference type="Proteomes" id="UP000326367">
    <property type="component" value="Unassembled WGS sequence"/>
</dbReference>
<protein>
    <submittedName>
        <fullName evidence="3">Uncharacterized protein</fullName>
    </submittedName>
</protein>
<keyword evidence="1" id="KW-0812">Transmembrane</keyword>
<evidence type="ECO:0000313" key="3">
    <source>
        <dbReference type="EMBL" id="KAA9002317.1"/>
    </source>
</evidence>
<dbReference type="EMBL" id="VYKI01000004">
    <property type="protein sequence ID" value="KAA9002317.1"/>
    <property type="molecule type" value="Genomic_DNA"/>
</dbReference>
<evidence type="ECO:0000256" key="1">
    <source>
        <dbReference type="SAM" id="Phobius"/>
    </source>
</evidence>
<keyword evidence="2" id="KW-0732">Signal</keyword>
<dbReference type="RefSeq" id="WP_150453829.1">
    <property type="nucleotide sequence ID" value="NZ_VYKI01000004.1"/>
</dbReference>
<evidence type="ECO:0000256" key="2">
    <source>
        <dbReference type="SAM" id="SignalP"/>
    </source>
</evidence>
<gene>
    <name evidence="3" type="ORF">FJU31_05440</name>
</gene>
<keyword evidence="1" id="KW-0472">Membrane</keyword>
<reference evidence="3 4" key="1">
    <citation type="journal article" date="2020" name="Antonie Van Leeuwenhoek">
        <title>Stenotrophomonas cyclobalanopsidis sp. nov., isolated from the leaf spot disease of Cyclobalanopsis patelliformis.</title>
        <authorList>
            <person name="Bian D.R."/>
            <person name="Xue H."/>
            <person name="Piao C.G."/>
            <person name="Li Y."/>
        </authorList>
    </citation>
    <scope>NUCLEOTIDE SEQUENCE [LARGE SCALE GENOMIC DNA]</scope>
    <source>
        <strain evidence="3 4">TPQG1-4</strain>
    </source>
</reference>
<keyword evidence="4" id="KW-1185">Reference proteome</keyword>
<evidence type="ECO:0000313" key="4">
    <source>
        <dbReference type="Proteomes" id="UP000326367"/>
    </source>
</evidence>
<accession>A0ABQ6T3S0</accession>
<organism evidence="3 4">
    <name type="scientific">Stenotrophomonas cyclobalanopsidis</name>
    <dbReference type="NCBI Taxonomy" id="2771362"/>
    <lineage>
        <taxon>Bacteria</taxon>
        <taxon>Pseudomonadati</taxon>
        <taxon>Pseudomonadota</taxon>
        <taxon>Gammaproteobacteria</taxon>
        <taxon>Lysobacterales</taxon>
        <taxon>Lysobacteraceae</taxon>
        <taxon>Stenotrophomonas</taxon>
    </lineage>
</organism>
<feature type="transmembrane region" description="Helical" evidence="1">
    <location>
        <begin position="47"/>
        <end position="67"/>
    </location>
</feature>
<sequence length="82" mass="8428">MNTRRMRSITASVLLLSTGTLSAQTLHADDRSWFADAAAEQAARTRLSGTVLSSVARFVASAGWILLMAKGGGGGSGASGSW</sequence>